<dbReference type="Proteomes" id="UP000762676">
    <property type="component" value="Unassembled WGS sequence"/>
</dbReference>
<comment type="caution">
    <text evidence="1">The sequence shown here is derived from an EMBL/GenBank/DDBJ whole genome shotgun (WGS) entry which is preliminary data.</text>
</comment>
<organism evidence="1 2">
    <name type="scientific">Elysia marginata</name>
    <dbReference type="NCBI Taxonomy" id="1093978"/>
    <lineage>
        <taxon>Eukaryota</taxon>
        <taxon>Metazoa</taxon>
        <taxon>Spiralia</taxon>
        <taxon>Lophotrochozoa</taxon>
        <taxon>Mollusca</taxon>
        <taxon>Gastropoda</taxon>
        <taxon>Heterobranchia</taxon>
        <taxon>Euthyneura</taxon>
        <taxon>Panpulmonata</taxon>
        <taxon>Sacoglossa</taxon>
        <taxon>Placobranchoidea</taxon>
        <taxon>Plakobranchidae</taxon>
        <taxon>Elysia</taxon>
    </lineage>
</organism>
<gene>
    <name evidence="1" type="ORF">ElyMa_003537900</name>
</gene>
<evidence type="ECO:0000313" key="1">
    <source>
        <dbReference type="EMBL" id="GFR60692.1"/>
    </source>
</evidence>
<protein>
    <submittedName>
        <fullName evidence="1">Uncharacterized protein</fullName>
    </submittedName>
</protein>
<accession>A0AAV4EJ60</accession>
<sequence length="86" mass="9739">MNQRAIAFKFSEAPLFPKVIRVSGIPASDWPKSQLSGILASDWLLKAHRATRPYDSHRAMRPCNAHDALRCPRCPQRASEQELVIQ</sequence>
<reference evidence="1 2" key="1">
    <citation type="journal article" date="2021" name="Elife">
        <title>Chloroplast acquisition without the gene transfer in kleptoplastic sea slugs, Plakobranchus ocellatus.</title>
        <authorList>
            <person name="Maeda T."/>
            <person name="Takahashi S."/>
            <person name="Yoshida T."/>
            <person name="Shimamura S."/>
            <person name="Takaki Y."/>
            <person name="Nagai Y."/>
            <person name="Toyoda A."/>
            <person name="Suzuki Y."/>
            <person name="Arimoto A."/>
            <person name="Ishii H."/>
            <person name="Satoh N."/>
            <person name="Nishiyama T."/>
            <person name="Hasebe M."/>
            <person name="Maruyama T."/>
            <person name="Minagawa J."/>
            <person name="Obokata J."/>
            <person name="Shigenobu S."/>
        </authorList>
    </citation>
    <scope>NUCLEOTIDE SEQUENCE [LARGE SCALE GENOMIC DNA]</scope>
</reference>
<evidence type="ECO:0000313" key="2">
    <source>
        <dbReference type="Proteomes" id="UP000762676"/>
    </source>
</evidence>
<name>A0AAV4EJ60_9GAST</name>
<keyword evidence="2" id="KW-1185">Reference proteome</keyword>
<dbReference type="AlphaFoldDB" id="A0AAV4EJ60"/>
<proteinExistence type="predicted"/>
<dbReference type="EMBL" id="BMAT01007243">
    <property type="protein sequence ID" value="GFR60692.1"/>
    <property type="molecule type" value="Genomic_DNA"/>
</dbReference>